<dbReference type="InterPro" id="IPR043519">
    <property type="entry name" value="NT_sf"/>
</dbReference>
<gene>
    <name evidence="1" type="ORF">G6O67_005587</name>
</gene>
<evidence type="ECO:0008006" key="3">
    <source>
        <dbReference type="Google" id="ProtNLM"/>
    </source>
</evidence>
<dbReference type="AlphaFoldDB" id="A0A8H4PRW1"/>
<proteinExistence type="predicted"/>
<reference evidence="1 2" key="1">
    <citation type="journal article" date="2020" name="Genome Biol. Evol.">
        <title>A new high-quality draft genome assembly of the Chinese cordyceps Ophiocordyceps sinensis.</title>
        <authorList>
            <person name="Shu R."/>
            <person name="Zhang J."/>
            <person name="Meng Q."/>
            <person name="Zhang H."/>
            <person name="Zhou G."/>
            <person name="Li M."/>
            <person name="Wu P."/>
            <person name="Zhao Y."/>
            <person name="Chen C."/>
            <person name="Qin Q."/>
        </authorList>
    </citation>
    <scope>NUCLEOTIDE SEQUENCE [LARGE SCALE GENOMIC DNA]</scope>
    <source>
        <strain evidence="1 2">IOZ07</strain>
    </source>
</reference>
<dbReference type="Proteomes" id="UP000557566">
    <property type="component" value="Unassembled WGS sequence"/>
</dbReference>
<evidence type="ECO:0000313" key="1">
    <source>
        <dbReference type="EMBL" id="KAF4509322.1"/>
    </source>
</evidence>
<dbReference type="OrthoDB" id="3259529at2759"/>
<sequence>MDLTPTRVISHLLRHHGIPMVVAGELVLNYYNVPRVCHDIEICVPQSCSLEAARLLCSTSLFEPCQLDQQALDNYTEYKRGLPRVRTTDWVNPPQAAVILPASLYGLDPIEKVLVPPVSGPNIHMSKELAHLERRDMTSLPLPRLAPFLRGLAQRYLDSQDDMAMIAVEQLVDGLNLDEAWVQRNLAGSSPALFALVMKQVANKASRIDYVSDNKVTCFIGHQAEADAVRLIPGFE</sequence>
<dbReference type="SUPFAM" id="SSF81301">
    <property type="entry name" value="Nucleotidyltransferase"/>
    <property type="match status" value="1"/>
</dbReference>
<dbReference type="EMBL" id="JAAVMX010000005">
    <property type="protein sequence ID" value="KAF4509322.1"/>
    <property type="molecule type" value="Genomic_DNA"/>
</dbReference>
<comment type="caution">
    <text evidence="1">The sequence shown here is derived from an EMBL/GenBank/DDBJ whole genome shotgun (WGS) entry which is preliminary data.</text>
</comment>
<evidence type="ECO:0000313" key="2">
    <source>
        <dbReference type="Proteomes" id="UP000557566"/>
    </source>
</evidence>
<organism evidence="1 2">
    <name type="scientific">Ophiocordyceps sinensis</name>
    <dbReference type="NCBI Taxonomy" id="72228"/>
    <lineage>
        <taxon>Eukaryota</taxon>
        <taxon>Fungi</taxon>
        <taxon>Dikarya</taxon>
        <taxon>Ascomycota</taxon>
        <taxon>Pezizomycotina</taxon>
        <taxon>Sordariomycetes</taxon>
        <taxon>Hypocreomycetidae</taxon>
        <taxon>Hypocreales</taxon>
        <taxon>Ophiocordycipitaceae</taxon>
        <taxon>Ophiocordyceps</taxon>
    </lineage>
</organism>
<accession>A0A8H4PRW1</accession>
<protein>
    <recommendedName>
        <fullName evidence="3">Ser/Thr protein phosphatase</fullName>
    </recommendedName>
</protein>
<name>A0A8H4PRW1_9HYPO</name>
<keyword evidence="2" id="KW-1185">Reference proteome</keyword>